<dbReference type="GeneID" id="105366148"/>
<evidence type="ECO:0000256" key="1">
    <source>
        <dbReference type="SAM" id="MobiDB-lite"/>
    </source>
</evidence>
<feature type="region of interest" description="Disordered" evidence="1">
    <location>
        <begin position="2234"/>
        <end position="2255"/>
    </location>
</feature>
<organism evidence="3 4">
    <name type="scientific">Ceratosolen solmsi marchali</name>
    <dbReference type="NCBI Taxonomy" id="326594"/>
    <lineage>
        <taxon>Eukaryota</taxon>
        <taxon>Metazoa</taxon>
        <taxon>Ecdysozoa</taxon>
        <taxon>Arthropoda</taxon>
        <taxon>Hexapoda</taxon>
        <taxon>Insecta</taxon>
        <taxon>Pterygota</taxon>
        <taxon>Neoptera</taxon>
        <taxon>Endopterygota</taxon>
        <taxon>Hymenoptera</taxon>
        <taxon>Apocrita</taxon>
        <taxon>Proctotrupomorpha</taxon>
        <taxon>Chalcidoidea</taxon>
        <taxon>Agaonidae</taxon>
        <taxon>Agaoninae</taxon>
        <taxon>Ceratosolen</taxon>
    </lineage>
</organism>
<dbReference type="PROSITE" id="PS50812">
    <property type="entry name" value="PWWP"/>
    <property type="match status" value="1"/>
</dbReference>
<accession>A0AAJ6YRB4</accession>
<dbReference type="Proteomes" id="UP000695007">
    <property type="component" value="Unplaced"/>
</dbReference>
<sequence length="2486" mass="279335">MCEQTEINYLDGDVVWVKLGSYWWPGQVIGIEKLPEDIQIEFKKKPIIAAVKFFQEDSFEFVKNYQQIYKYNCRQKEEFIRKGLDKYRVKSKDGFNYMDKFPEDVKTAEILTNGDPYILLNKKFNPEEKPDISGLFGEKKIVKKKRNREDLIKKINNDIPPRVTHPRFLQENDHEVRIRQQPKTLPLSSSTYSSARIYPCHVCGFTATRVNVIICHLKNHRLNKETEGISKSKLKSGMHLKQKHTNLNLPKRKYIRKLVSCKIKNDNVLKLGKRKYCKQIEKPIKKKKSDPELREKLLADWNVDTDEDESSYFDKSTNDSSVDLSNNKLSYLESTDEAHILKMKSLKYNSDSIILLQASNKILHETDNLTNLSMLEEDKRNLDKINIEQTDMEKTKEDIHINNIIIEKSFLKDDKKSRLSCFDFDEDDVPEPSISSVRKIPRSLGSKNMSIKKEIIKEFQMSQALLTDEEILFKNNEINEVNKKINKFAMEIKNISKPNLQEDIELKITNEETFDIKVEKTKYMTDLPVNYKFENQNNPQMEILPTESTLHDILKVDNKNTIIKDNINFAIKKRRGRPKKKKAIIEDVSDDEYLKSDNLKKKSPIKKISNTDSDCSYDIRKQKSNQKNESLYLPKSDYRLSKNNENLNDHFHKASDDKKNIKNDISIESNKTQNESSLKLVKTCQNNEVNTGLNKEINKEVLVKCKEISTNVKNKLVLTKSVPEESSNSIHYMKNFSITDNFNNVEVAVTDSSKIEEKSKEKDPFINDKNIIIPLNNKSLNNKNNNLIMTTANLAVNEDNKKIDVPINSILTTLSSTLDMKNTVPVKKREKPRIIENVALKEPMILKTKLMDKHIGKIGKHKLESENIIIDELKKISKAKLMKMETVISNSKSKFHTISNTNIRNQQIIAALPQTVSRIPYTEKYIQQSSQSLVDMDLDINSMPFVLSEDVLTPESIEQMPVLISSVLPAKVPITTLSTTLITSKETYSANQSFDSVKDRSEICSKKKTGMPTILKNKNKVKPTITSIKTIVPPLSNTTYKGNFKLNTQALTSLDNNKIPGKYVIVQTSGHQQAYSTHPKVSIPTSKGSGNAQIVQQGSKVVILTSSQSGQSGQKVLPLNSISKALNTGNVQRIITSKQGPEMYNSISSKNFISCKNISASSSDLNSSMSSKLAGQKILGQQQIVSSKTILTQLPGAITKSTILGTLPQGILTKEGIFTPINTSTLGGKTIISSKTLVTKGFPHQSINTQKNSLTQSLSNKAIINSQGIVSKGTILTPITGSQVKALAAKNIKGNKLQYQIDQHKVQLGGIQKHSNVPISSSLVRSTNFKTSSSVMVLQKADLKTITSNKKHIKQTVQKQISETTVLTPPTIMSIQQKSKGSTDLEQKIISSKNINHSINLQQKIIAEKDQDTKLNSVVNNEALALKTIFEQKKQVASTLISKSNKGTNKVFHKKISNLANSVTLSSNANANLSMTIPFLEPINHEKVPKKEDILEQISSKKETVATSRLQMDGAIESTISVQSQIMALPTENSDGTQTYVLVTVDEQGHIVPLDNNALMSLEGTSNLDENRTLYIDSSSLTESGNIDNIILQIDNGSLSNIQTTNVPEPVPSTVIEALPSIQSTQTTNQDILAAALANTDFQQEIGVLDCSPSTTITNLTQTSLINQTILQSTIIPPTEPISSPLVLETSLTLNQPIMTPLEIPSTLSIQSELTPVTSITTVPTSLALPVTENNQNISYIIAEQPLLQISEKPKETKLLNERVDIKRSPNAQLVQDDKQIQTIPSMPIIEDTFNANNGFDSTNTSVIEDKLKNYVTKTSEELIQDLTGNDSLQLQESNDNLKNSSDKICLTQEIISETPQIIINHIQDDSVSSQENTNLIKQSQKKVKLEHTNKLNKIKEKLNTAEDNTDVYAASSESSNKIQSRIITNEASEATVIIGQSTISQESLILNEELPFKKQYKETKLMKVIVDKEETIELNKKGNVCHTANLSVKDELNQVMLEEYKITFLDEKSKTNKQIPTQSYKQFISASSNIINDPSQSAKFENLQKTTKSFSYESLKTDQNTLIEEVSTQIYKDSKQKESFQSHKNLSGINTNSPTQSFKEIMTLNDKTSINKCIDDSNFSNQNFNIEKIENYVGNMKTETNIGQECISPSQSNDICVDGIGTSSTSINNLVLNEDETASSSYVPETPENQERDQDQESAISTSSYEIPTCEELNISSSNIIPDTSIQSEHSSIHNNGVPEIPTSSYNLNPDSSSTHIIAVPTSNYEDEIIIEQNVSTSYEVPISIGSLEKTGLRNYVTDGSEHRNESSNYYPHEEVTESYYESMCKRSSTQLESNSEEEAAPSYYESNSVDVTSETSQSYFNQDEVTHSYDNHDISSNYYDSQIENEASASFYSTHELDTSAESTLQNVETTQNFYQENRDGQFHEQEEATPTYTDRYSLDYVPINTALDRHDLVDSSITAKSMDSFIRFQCNIRYTCIHH</sequence>
<dbReference type="Pfam" id="PF00855">
    <property type="entry name" value="PWWP"/>
    <property type="match status" value="1"/>
</dbReference>
<protein>
    <submittedName>
        <fullName evidence="4">Uncharacterized protein LOC105366148</fullName>
    </submittedName>
</protein>
<dbReference type="CDD" id="cd05162">
    <property type="entry name" value="PWWP"/>
    <property type="match status" value="1"/>
</dbReference>
<evidence type="ECO:0000313" key="4">
    <source>
        <dbReference type="RefSeq" id="XP_011502779.1"/>
    </source>
</evidence>
<feature type="region of interest" description="Disordered" evidence="1">
    <location>
        <begin position="2182"/>
        <end position="2206"/>
    </location>
</feature>
<feature type="region of interest" description="Disordered" evidence="1">
    <location>
        <begin position="2333"/>
        <end position="2353"/>
    </location>
</feature>
<dbReference type="KEGG" id="csol:105366148"/>
<keyword evidence="3" id="KW-1185">Reference proteome</keyword>
<proteinExistence type="predicted"/>
<dbReference type="RefSeq" id="XP_011502779.1">
    <property type="nucleotide sequence ID" value="XM_011504477.1"/>
</dbReference>
<evidence type="ECO:0000259" key="2">
    <source>
        <dbReference type="PROSITE" id="PS50812"/>
    </source>
</evidence>
<evidence type="ECO:0000313" key="3">
    <source>
        <dbReference type="Proteomes" id="UP000695007"/>
    </source>
</evidence>
<dbReference type="Gene3D" id="2.30.30.140">
    <property type="match status" value="1"/>
</dbReference>
<dbReference type="InterPro" id="IPR000313">
    <property type="entry name" value="PWWP_dom"/>
</dbReference>
<gene>
    <name evidence="4" type="primary">LOC105366148</name>
</gene>
<name>A0AAJ6YRB4_9HYME</name>
<reference evidence="4" key="1">
    <citation type="submission" date="2025-08" db="UniProtKB">
        <authorList>
            <consortium name="RefSeq"/>
        </authorList>
    </citation>
    <scope>IDENTIFICATION</scope>
</reference>
<dbReference type="SUPFAM" id="SSF63748">
    <property type="entry name" value="Tudor/PWWP/MBT"/>
    <property type="match status" value="1"/>
</dbReference>
<feature type="domain" description="PWWP" evidence="2">
    <location>
        <begin position="11"/>
        <end position="62"/>
    </location>
</feature>